<dbReference type="PANTHER" id="PTHR16038">
    <property type="entry name" value="NOP SEVEN ASSOCIATED PROTEIN 1"/>
    <property type="match status" value="1"/>
</dbReference>
<dbReference type="InterPro" id="IPR001680">
    <property type="entry name" value="WD40_rpt"/>
</dbReference>
<dbReference type="GO" id="GO:0030687">
    <property type="term" value="C:preribosome, large subunit precursor"/>
    <property type="evidence" value="ECO:0007669"/>
    <property type="project" value="TreeGrafter"/>
</dbReference>
<evidence type="ECO:0000256" key="1">
    <source>
        <dbReference type="PROSITE-ProRule" id="PRU00221"/>
    </source>
</evidence>
<evidence type="ECO:0008006" key="4">
    <source>
        <dbReference type="Google" id="ProtNLM"/>
    </source>
</evidence>
<organism evidence="3">
    <name type="scientific">Lygus hesperus</name>
    <name type="common">Western plant bug</name>
    <dbReference type="NCBI Taxonomy" id="30085"/>
    <lineage>
        <taxon>Eukaryota</taxon>
        <taxon>Metazoa</taxon>
        <taxon>Ecdysozoa</taxon>
        <taxon>Arthropoda</taxon>
        <taxon>Hexapoda</taxon>
        <taxon>Insecta</taxon>
        <taxon>Pterygota</taxon>
        <taxon>Neoptera</taxon>
        <taxon>Paraneoptera</taxon>
        <taxon>Hemiptera</taxon>
        <taxon>Heteroptera</taxon>
        <taxon>Panheteroptera</taxon>
        <taxon>Cimicomorpha</taxon>
        <taxon>Miridae</taxon>
        <taxon>Mirini</taxon>
        <taxon>Lygus</taxon>
    </lineage>
</organism>
<dbReference type="GO" id="GO:0042273">
    <property type="term" value="P:ribosomal large subunit biogenesis"/>
    <property type="evidence" value="ECO:0007669"/>
    <property type="project" value="InterPro"/>
</dbReference>
<dbReference type="InterPro" id="IPR036322">
    <property type="entry name" value="WD40_repeat_dom_sf"/>
</dbReference>
<reference evidence="3" key="1">
    <citation type="submission" date="2014-09" db="EMBL/GenBank/DDBJ databases">
        <authorList>
            <person name="Magalhaes I.L.F."/>
            <person name="Oliveira U."/>
            <person name="Santos F.R."/>
            <person name="Vidigal T.H.D.A."/>
            <person name="Brescovit A.D."/>
            <person name="Santos A.J."/>
        </authorList>
    </citation>
    <scope>NUCLEOTIDE SEQUENCE</scope>
</reference>
<evidence type="ECO:0000256" key="2">
    <source>
        <dbReference type="SAM" id="MobiDB-lite"/>
    </source>
</evidence>
<accession>A0A0K8S7G9</accession>
<dbReference type="InterPro" id="IPR037379">
    <property type="entry name" value="WDR74/Nsa1"/>
</dbReference>
<dbReference type="PROSITE" id="PS50082">
    <property type="entry name" value="WD_REPEATS_2"/>
    <property type="match status" value="1"/>
</dbReference>
<dbReference type="InterPro" id="IPR015943">
    <property type="entry name" value="WD40/YVTN_repeat-like_dom_sf"/>
</dbReference>
<keyword evidence="1" id="KW-0853">WD repeat</keyword>
<sequence>MKNLPFNAFVGTASGLFKAINLTDKEETLVVNVEGVKGGTNRNPVTSVTWGTGDDNIPQIVIGYANQSIKIFSPPSAKFIKTEEKKCGDGSLVSVAKHQGTLITAVDSGVVKIWKEGINSETKITTGTNLERMRCNVAPGGVVTLATGGKENDLKLWDLSTAKQTFTAKNVRHDELELRVPVWVTDIAFLQEKVAVTTKHGHVRLYDPLCGMRRPVVNVQVPEQALCSISPCFKENHVVVGSGAGQMNLIDLRSKGIAMNKYKGFVGCVKSISASLDFPYIASVSTDRNFRLHHLETKELLIKEYMQSKLTSVLIPTDFNFQQPEFDNDDEDVEIIAGSEDPKKEAPEVKKEVTPAPVEVSKKEKEEPPASTPAPPEKRSRSGGASAKKKHKA</sequence>
<protein>
    <recommendedName>
        <fullName evidence="4">WD repeat-containing protein 74</fullName>
    </recommendedName>
</protein>
<evidence type="ECO:0000313" key="3">
    <source>
        <dbReference type="EMBL" id="JAG49227.1"/>
    </source>
</evidence>
<dbReference type="PANTHER" id="PTHR16038:SF4">
    <property type="entry name" value="WD REPEAT-CONTAINING PROTEIN 74"/>
    <property type="match status" value="1"/>
</dbReference>
<dbReference type="SMART" id="SM00320">
    <property type="entry name" value="WD40"/>
    <property type="match status" value="6"/>
</dbReference>
<feature type="repeat" description="WD" evidence="1">
    <location>
        <begin position="145"/>
        <end position="167"/>
    </location>
</feature>
<dbReference type="EMBL" id="GBRD01016599">
    <property type="protein sequence ID" value="JAG49227.1"/>
    <property type="molecule type" value="Transcribed_RNA"/>
</dbReference>
<dbReference type="Gene3D" id="2.130.10.10">
    <property type="entry name" value="YVTN repeat-like/Quinoprotein amine dehydrogenase"/>
    <property type="match status" value="2"/>
</dbReference>
<feature type="compositionally biased region" description="Basic and acidic residues" evidence="2">
    <location>
        <begin position="340"/>
        <end position="353"/>
    </location>
</feature>
<dbReference type="GO" id="GO:0005730">
    <property type="term" value="C:nucleolus"/>
    <property type="evidence" value="ECO:0007669"/>
    <property type="project" value="InterPro"/>
</dbReference>
<feature type="region of interest" description="Disordered" evidence="2">
    <location>
        <begin position="337"/>
        <end position="393"/>
    </location>
</feature>
<proteinExistence type="predicted"/>
<name>A0A0K8S7G9_LYGHE</name>
<dbReference type="SUPFAM" id="SSF50978">
    <property type="entry name" value="WD40 repeat-like"/>
    <property type="match status" value="1"/>
</dbReference>
<dbReference type="AlphaFoldDB" id="A0A0K8S7G9"/>